<dbReference type="SUPFAM" id="SSF46785">
    <property type="entry name" value="Winged helix' DNA-binding domain"/>
    <property type="match status" value="1"/>
</dbReference>
<dbReference type="Gene3D" id="1.10.10.10">
    <property type="entry name" value="Winged helix-like DNA-binding domain superfamily/Winged helix DNA-binding domain"/>
    <property type="match status" value="1"/>
</dbReference>
<evidence type="ECO:0000259" key="5">
    <source>
        <dbReference type="PROSITE" id="PS50931"/>
    </source>
</evidence>
<dbReference type="GO" id="GO:0043565">
    <property type="term" value="F:sequence-specific DNA binding"/>
    <property type="evidence" value="ECO:0007669"/>
    <property type="project" value="TreeGrafter"/>
</dbReference>
<protein>
    <submittedName>
        <fullName evidence="6">DNA-binding transcriptional regulator, LysR family</fullName>
    </submittedName>
</protein>
<dbReference type="SUPFAM" id="SSF53850">
    <property type="entry name" value="Periplasmic binding protein-like II"/>
    <property type="match status" value="1"/>
</dbReference>
<evidence type="ECO:0000256" key="4">
    <source>
        <dbReference type="ARBA" id="ARBA00023163"/>
    </source>
</evidence>
<accession>A0A1M7TT31</accession>
<keyword evidence="2" id="KW-0805">Transcription regulation</keyword>
<keyword evidence="7" id="KW-1185">Reference proteome</keyword>
<dbReference type="InterPro" id="IPR036388">
    <property type="entry name" value="WH-like_DNA-bd_sf"/>
</dbReference>
<evidence type="ECO:0000313" key="7">
    <source>
        <dbReference type="Proteomes" id="UP000184066"/>
    </source>
</evidence>
<dbReference type="EMBL" id="FRDL01000009">
    <property type="protein sequence ID" value="SHN73875.1"/>
    <property type="molecule type" value="Genomic_DNA"/>
</dbReference>
<dbReference type="Pfam" id="PF00126">
    <property type="entry name" value="HTH_1"/>
    <property type="match status" value="1"/>
</dbReference>
<dbReference type="InterPro" id="IPR036390">
    <property type="entry name" value="WH_DNA-bd_sf"/>
</dbReference>
<dbReference type="GO" id="GO:0010628">
    <property type="term" value="P:positive regulation of gene expression"/>
    <property type="evidence" value="ECO:0007669"/>
    <property type="project" value="TreeGrafter"/>
</dbReference>
<dbReference type="PANTHER" id="PTHR30427:SF1">
    <property type="entry name" value="TRANSCRIPTIONAL ACTIVATOR PROTEIN LYSR"/>
    <property type="match status" value="1"/>
</dbReference>
<evidence type="ECO:0000256" key="3">
    <source>
        <dbReference type="ARBA" id="ARBA00023125"/>
    </source>
</evidence>
<dbReference type="GO" id="GO:0003700">
    <property type="term" value="F:DNA-binding transcription factor activity"/>
    <property type="evidence" value="ECO:0007669"/>
    <property type="project" value="InterPro"/>
</dbReference>
<keyword evidence="4" id="KW-0804">Transcription</keyword>
<evidence type="ECO:0000256" key="2">
    <source>
        <dbReference type="ARBA" id="ARBA00023015"/>
    </source>
</evidence>
<name>A0A1M7TT31_9RHOB</name>
<reference evidence="6 7" key="1">
    <citation type="submission" date="2016-12" db="EMBL/GenBank/DDBJ databases">
        <authorList>
            <person name="Song W.-J."/>
            <person name="Kurnit D.M."/>
        </authorList>
    </citation>
    <scope>NUCLEOTIDE SEQUENCE [LARGE SCALE GENOMIC DNA]</scope>
    <source>
        <strain evidence="6 7">CGMCC 1.10808</strain>
    </source>
</reference>
<dbReference type="InterPro" id="IPR005119">
    <property type="entry name" value="LysR_subst-bd"/>
</dbReference>
<evidence type="ECO:0000256" key="1">
    <source>
        <dbReference type="ARBA" id="ARBA00009437"/>
    </source>
</evidence>
<gene>
    <name evidence="6" type="ORF">SAMN05216200_109120</name>
</gene>
<comment type="similarity">
    <text evidence="1">Belongs to the LysR transcriptional regulatory family.</text>
</comment>
<dbReference type="Pfam" id="PF03466">
    <property type="entry name" value="LysR_substrate"/>
    <property type="match status" value="1"/>
</dbReference>
<organism evidence="6 7">
    <name type="scientific">Oceanicella actignis</name>
    <dbReference type="NCBI Taxonomy" id="1189325"/>
    <lineage>
        <taxon>Bacteria</taxon>
        <taxon>Pseudomonadati</taxon>
        <taxon>Pseudomonadota</taxon>
        <taxon>Alphaproteobacteria</taxon>
        <taxon>Rhodobacterales</taxon>
        <taxon>Paracoccaceae</taxon>
        <taxon>Oceanicella</taxon>
    </lineage>
</organism>
<dbReference type="AlphaFoldDB" id="A0A1M7TT31"/>
<dbReference type="PANTHER" id="PTHR30427">
    <property type="entry name" value="TRANSCRIPTIONAL ACTIVATOR PROTEIN LYSR"/>
    <property type="match status" value="1"/>
</dbReference>
<feature type="domain" description="HTH lysR-type" evidence="5">
    <location>
        <begin position="1"/>
        <end position="58"/>
    </location>
</feature>
<dbReference type="PROSITE" id="PS50931">
    <property type="entry name" value="HTH_LYSR"/>
    <property type="match status" value="1"/>
</dbReference>
<dbReference type="STRING" id="1189325.SAMN04488119_1092"/>
<proteinExistence type="inferred from homology"/>
<dbReference type="Proteomes" id="UP000184066">
    <property type="component" value="Unassembled WGS sequence"/>
</dbReference>
<sequence>MTLRQIEVIRAVMMTGTISGAAKMLNVSAPGISRLVKHTEESLGIRLFERKAGLFTPSVEAGRVFDQLREVCKGVENLQLAVSSLQRGEDVRLAFATAPSIAQFIAARVMRQVRSRYDDLFVDMNVIKIEETVDYLLLERGEFVIMSSAVENAAIENEEIAQGRLVAILPEGHRLARKDAVSAADLAAEPLIGVDPSDPYGRMLARPFEVAGVKPRYAMRGRFAQTLVSMVRHGLGVAVIDEFSVAEVYMPGLERRPLVEDVRVRSFVSRKRGRTLSRFAEHTIAQFRRELGKAVEDGPWYRSKK</sequence>
<evidence type="ECO:0000313" key="6">
    <source>
        <dbReference type="EMBL" id="SHN73875.1"/>
    </source>
</evidence>
<dbReference type="InterPro" id="IPR000847">
    <property type="entry name" value="LysR_HTH_N"/>
</dbReference>
<dbReference type="Gene3D" id="3.40.190.290">
    <property type="match status" value="1"/>
</dbReference>
<keyword evidence="3 6" id="KW-0238">DNA-binding</keyword>